<dbReference type="Gene3D" id="2.60.40.640">
    <property type="match status" value="1"/>
</dbReference>
<feature type="region of interest" description="Disordered" evidence="2">
    <location>
        <begin position="142"/>
        <end position="190"/>
    </location>
</feature>
<dbReference type="SMART" id="SM01017">
    <property type="entry name" value="Arrestin_C"/>
    <property type="match status" value="1"/>
</dbReference>
<dbReference type="GO" id="GO:0002031">
    <property type="term" value="P:G protein-coupled receptor internalization"/>
    <property type="evidence" value="ECO:0007669"/>
    <property type="project" value="TreeGrafter"/>
</dbReference>
<protein>
    <submittedName>
        <fullName evidence="3">Beta-arrestin-1 isoform X3</fullName>
    </submittedName>
</protein>
<dbReference type="Pfam" id="PF02752">
    <property type="entry name" value="Arrestin_C"/>
    <property type="match status" value="1"/>
</dbReference>
<dbReference type="OrthoDB" id="298939at2759"/>
<name>A0A7D9J0B4_PARCT</name>
<accession>A0A7D9J0B4</accession>
<dbReference type="SUPFAM" id="SSF81296">
    <property type="entry name" value="E set domains"/>
    <property type="match status" value="1"/>
</dbReference>
<dbReference type="PRINTS" id="PR00309">
    <property type="entry name" value="ARRESTIN"/>
</dbReference>
<evidence type="ECO:0000313" key="3">
    <source>
        <dbReference type="EMBL" id="CAB4017647.1"/>
    </source>
</evidence>
<dbReference type="GO" id="GO:0007165">
    <property type="term" value="P:signal transduction"/>
    <property type="evidence" value="ECO:0007669"/>
    <property type="project" value="InterPro"/>
</dbReference>
<dbReference type="GO" id="GO:0005737">
    <property type="term" value="C:cytoplasm"/>
    <property type="evidence" value="ECO:0007669"/>
    <property type="project" value="TreeGrafter"/>
</dbReference>
<evidence type="ECO:0000313" key="4">
    <source>
        <dbReference type="Proteomes" id="UP001152795"/>
    </source>
</evidence>
<dbReference type="GO" id="GO:0001664">
    <property type="term" value="F:G protein-coupled receptor binding"/>
    <property type="evidence" value="ECO:0007669"/>
    <property type="project" value="TreeGrafter"/>
</dbReference>
<sequence>LYYHGESIAVNVHLTNRSSKTVKKIKITVRQHADICLFSTAQYKCPVATLDCEDGFPVGPSCNLSKVYSLTPLLSNNKDKRGLALDGKLKHEDTNLASSTILDSNVPKENLGIIVQYRVKIRLIVAYGGDLAVELPFMLTHPKPEESEPTPTSSQRDGTQDGTANDSNMAVDHNLIDFDTSGTEKQEDDDDLIFEDFARMRLKGEHMDTTEA</sequence>
<evidence type="ECO:0000256" key="1">
    <source>
        <dbReference type="ARBA" id="ARBA00005298"/>
    </source>
</evidence>
<comment type="caution">
    <text evidence="3">The sequence shown here is derived from an EMBL/GenBank/DDBJ whole genome shotgun (WGS) entry which is preliminary data.</text>
</comment>
<dbReference type="InterPro" id="IPR011022">
    <property type="entry name" value="Arrestin_C-like"/>
</dbReference>
<dbReference type="PANTHER" id="PTHR11792">
    <property type="entry name" value="ARRESTIN"/>
    <property type="match status" value="1"/>
</dbReference>
<dbReference type="EMBL" id="CACRXK020009639">
    <property type="protein sequence ID" value="CAB4017647.1"/>
    <property type="molecule type" value="Genomic_DNA"/>
</dbReference>
<dbReference type="AlphaFoldDB" id="A0A7D9J0B4"/>
<dbReference type="Proteomes" id="UP001152795">
    <property type="component" value="Unassembled WGS sequence"/>
</dbReference>
<dbReference type="FunFam" id="2.60.40.640:FF:000036">
    <property type="entry name" value="beta-arrestin-2 isoform X2"/>
    <property type="match status" value="1"/>
</dbReference>
<comment type="similarity">
    <text evidence="1">Belongs to the arrestin family.</text>
</comment>
<feature type="non-terminal residue" evidence="3">
    <location>
        <position position="1"/>
    </location>
</feature>
<feature type="compositionally biased region" description="Polar residues" evidence="2">
    <location>
        <begin position="155"/>
        <end position="168"/>
    </location>
</feature>
<dbReference type="InterPro" id="IPR014756">
    <property type="entry name" value="Ig_E-set"/>
</dbReference>
<organism evidence="3 4">
    <name type="scientific">Paramuricea clavata</name>
    <name type="common">Red gorgonian</name>
    <name type="synonym">Violescent sea-whip</name>
    <dbReference type="NCBI Taxonomy" id="317549"/>
    <lineage>
        <taxon>Eukaryota</taxon>
        <taxon>Metazoa</taxon>
        <taxon>Cnidaria</taxon>
        <taxon>Anthozoa</taxon>
        <taxon>Octocorallia</taxon>
        <taxon>Malacalcyonacea</taxon>
        <taxon>Plexauridae</taxon>
        <taxon>Paramuricea</taxon>
    </lineage>
</organism>
<dbReference type="InterPro" id="IPR014752">
    <property type="entry name" value="Arrestin-like_C"/>
</dbReference>
<evidence type="ECO:0000256" key="2">
    <source>
        <dbReference type="SAM" id="MobiDB-lite"/>
    </source>
</evidence>
<dbReference type="PANTHER" id="PTHR11792:SF17">
    <property type="entry name" value="KURTZ ARRESTIN"/>
    <property type="match status" value="1"/>
</dbReference>
<reference evidence="3" key="1">
    <citation type="submission" date="2020-04" db="EMBL/GenBank/DDBJ databases">
        <authorList>
            <person name="Alioto T."/>
            <person name="Alioto T."/>
            <person name="Gomez Garrido J."/>
        </authorList>
    </citation>
    <scope>NUCLEOTIDE SEQUENCE</scope>
    <source>
        <strain evidence="3">A484AB</strain>
    </source>
</reference>
<dbReference type="InterPro" id="IPR000698">
    <property type="entry name" value="Arrestin"/>
</dbReference>
<keyword evidence="4" id="KW-1185">Reference proteome</keyword>
<gene>
    <name evidence="3" type="ORF">PACLA_8A023092</name>
</gene>
<proteinExistence type="inferred from homology"/>